<dbReference type="NCBIfam" id="NF002194">
    <property type="entry name" value="PRK01059.1-4"/>
    <property type="match status" value="1"/>
</dbReference>
<dbReference type="GO" id="GO:0046314">
    <property type="term" value="P:phosphocreatine biosynthetic process"/>
    <property type="evidence" value="ECO:0007669"/>
    <property type="project" value="InterPro"/>
</dbReference>
<proteinExistence type="inferred from homology"/>
<feature type="binding site" evidence="6 7">
    <location>
        <begin position="17"/>
        <end position="21"/>
    </location>
    <ligand>
        <name>ATP</name>
        <dbReference type="ChEBI" id="CHEBI:30616"/>
    </ligand>
</feature>
<dbReference type="InterPro" id="IPR014746">
    <property type="entry name" value="Gln_synth/guanido_kin_cat_dom"/>
</dbReference>
<dbReference type="SUPFAM" id="SSF55931">
    <property type="entry name" value="Glutamine synthetase/guanido kinase"/>
    <property type="match status" value="1"/>
</dbReference>
<protein>
    <recommendedName>
        <fullName evidence="6">Protein-arginine kinase</fullName>
        <ecNumber evidence="6">2.7.14.1</ecNumber>
    </recommendedName>
</protein>
<dbReference type="Pfam" id="PF00217">
    <property type="entry name" value="ATP-gua_Ptrans"/>
    <property type="match status" value="1"/>
</dbReference>
<dbReference type="RefSeq" id="WP_120167483.1">
    <property type="nucleotide sequence ID" value="NZ_MCIB01000004.1"/>
</dbReference>
<comment type="activity regulation">
    <text evidence="6">Appears to be allosterically activated by the binding of pArg-containing polypeptides to the pArg-binding pocket localized in the C-terminal domain of McsB.</text>
</comment>
<dbReference type="AlphaFoldDB" id="A0A419T8H9"/>
<keyword evidence="11" id="KW-1185">Reference proteome</keyword>
<keyword evidence="2 6" id="KW-0547">Nucleotide-binding</keyword>
<dbReference type="FunFam" id="3.30.590.10:FF:000007">
    <property type="entry name" value="Protein-arginine kinase"/>
    <property type="match status" value="1"/>
</dbReference>
<accession>A0A419T8H9</accession>
<evidence type="ECO:0000313" key="11">
    <source>
        <dbReference type="Proteomes" id="UP000284177"/>
    </source>
</evidence>
<evidence type="ECO:0000259" key="9">
    <source>
        <dbReference type="PROSITE" id="PS51510"/>
    </source>
</evidence>
<evidence type="ECO:0000256" key="2">
    <source>
        <dbReference type="ARBA" id="ARBA00022741"/>
    </source>
</evidence>
<keyword evidence="3 6" id="KW-0418">Kinase</keyword>
<dbReference type="InterPro" id="IPR022415">
    <property type="entry name" value="ATP-guanido_PTrfase_AS"/>
</dbReference>
<feature type="domain" description="Phosphagen kinase C-terminal" evidence="9">
    <location>
        <begin position="14"/>
        <end position="245"/>
    </location>
</feature>
<dbReference type="EC" id="2.7.14.1" evidence="6"/>
<comment type="catalytic activity">
    <reaction evidence="5 6">
        <text>L-arginyl-[protein] + ATP = N(omega)-phospho-L-arginyl-[protein] + ADP + H(+)</text>
        <dbReference type="Rhea" id="RHEA:43384"/>
        <dbReference type="Rhea" id="RHEA-COMP:10532"/>
        <dbReference type="Rhea" id="RHEA-COMP:10533"/>
        <dbReference type="ChEBI" id="CHEBI:15378"/>
        <dbReference type="ChEBI" id="CHEBI:29965"/>
        <dbReference type="ChEBI" id="CHEBI:30616"/>
        <dbReference type="ChEBI" id="CHEBI:83226"/>
        <dbReference type="ChEBI" id="CHEBI:456216"/>
        <dbReference type="EC" id="2.7.14.1"/>
    </reaction>
</comment>
<dbReference type="HAMAP" id="MF_00602">
    <property type="entry name" value="Prot_Arg_kinase"/>
    <property type="match status" value="1"/>
</dbReference>
<keyword evidence="4 6" id="KW-0067">ATP-binding</keyword>
<comment type="caution">
    <text evidence="10">The sequence shown here is derived from an EMBL/GenBank/DDBJ whole genome shotgun (WGS) entry which is preliminary data.</text>
</comment>
<feature type="binding site" evidence="6 7">
    <location>
        <position position="82"/>
    </location>
    <ligand>
        <name>ATP</name>
        <dbReference type="ChEBI" id="CHEBI:30616"/>
    </ligand>
</feature>
<dbReference type="GO" id="GO:1990424">
    <property type="term" value="F:protein arginine kinase activity"/>
    <property type="evidence" value="ECO:0007669"/>
    <property type="project" value="UniProtKB-EC"/>
</dbReference>
<comment type="function">
    <text evidence="6">Catalyzes the specific phosphorylation of arginine residues in proteins.</text>
</comment>
<dbReference type="Proteomes" id="UP000284177">
    <property type="component" value="Unassembled WGS sequence"/>
</dbReference>
<dbReference type="InterPro" id="IPR023660">
    <property type="entry name" value="Arg_Kinase"/>
</dbReference>
<dbReference type="PANTHER" id="PTHR11547">
    <property type="entry name" value="ARGININE OR CREATINE KINASE"/>
    <property type="match status" value="1"/>
</dbReference>
<dbReference type="GO" id="GO:0005615">
    <property type="term" value="C:extracellular space"/>
    <property type="evidence" value="ECO:0007669"/>
    <property type="project" value="TreeGrafter"/>
</dbReference>
<dbReference type="PROSITE" id="PS00112">
    <property type="entry name" value="PHOSPHAGEN_KINASE"/>
    <property type="match status" value="1"/>
</dbReference>
<dbReference type="InterPro" id="IPR000749">
    <property type="entry name" value="ATP-guanido_PTrfase"/>
</dbReference>
<reference evidence="10 11" key="1">
    <citation type="submission" date="2016-08" db="EMBL/GenBank/DDBJ databases">
        <title>Novel Firmicutes and Novel Genomes.</title>
        <authorList>
            <person name="Poppleton D.I."/>
            <person name="Gribaldo S."/>
        </authorList>
    </citation>
    <scope>NUCLEOTIDE SEQUENCE [LARGE SCALE GENOMIC DNA]</scope>
    <source>
        <strain evidence="10 11">CTT3</strain>
    </source>
</reference>
<feature type="short sequence motif" description="RDXXRA motif of the pArg binding pocket involved in allosteric regulation" evidence="6">
    <location>
        <begin position="328"/>
        <end position="333"/>
    </location>
</feature>
<dbReference type="PROSITE" id="PS51510">
    <property type="entry name" value="PHOSPHAGEN_KINASE_C"/>
    <property type="match status" value="1"/>
</dbReference>
<dbReference type="PANTHER" id="PTHR11547:SF38">
    <property type="entry name" value="ARGININE KINASE 1-RELATED"/>
    <property type="match status" value="1"/>
</dbReference>
<dbReference type="CDD" id="cd07930">
    <property type="entry name" value="bacterial_phosphagen_kinase"/>
    <property type="match status" value="1"/>
</dbReference>
<evidence type="ECO:0000256" key="8">
    <source>
        <dbReference type="RuleBase" id="RU000505"/>
    </source>
</evidence>
<dbReference type="GO" id="GO:0004111">
    <property type="term" value="F:creatine kinase activity"/>
    <property type="evidence" value="ECO:0007669"/>
    <property type="project" value="InterPro"/>
</dbReference>
<feature type="binding site" evidence="6 7">
    <location>
        <begin position="198"/>
        <end position="203"/>
    </location>
    <ligand>
        <name>ATP</name>
        <dbReference type="ChEBI" id="CHEBI:30616"/>
    </ligand>
</feature>
<evidence type="ECO:0000256" key="6">
    <source>
        <dbReference type="HAMAP-Rule" id="MF_00602"/>
    </source>
</evidence>
<keyword evidence="1 6" id="KW-0808">Transferase</keyword>
<feature type="binding site" evidence="6 7">
    <location>
        <position position="116"/>
    </location>
    <ligand>
        <name>ATP</name>
        <dbReference type="ChEBI" id="CHEBI:30616"/>
    </ligand>
</feature>
<gene>
    <name evidence="6" type="primary">mcsB</name>
    <name evidence="10" type="ORF">BET03_08520</name>
</gene>
<evidence type="ECO:0000256" key="1">
    <source>
        <dbReference type="ARBA" id="ARBA00022679"/>
    </source>
</evidence>
<sequence>MSKWLEGKGKENDIVISSRIRLARNIENIKFPYLMNKDDSEEVINNIKKAIIESNTVLSRDFDFHRLNKISPLDRKVLAEKHLISHNLLETPEKSGFLLSKDEKVTIMINEEDHIRIQVLFPGLELYKSWELCSNIDDVLEENIKYAFDEKLGYLTCCPTNIGTGMRASVMLHLPCLVLTGQINKILQAVSQIGLTVRGIYGEGTDALGDLFQISNQTTLGETEEEIIDKLKNIVIQIIAKERSARDTLLTKKRTEIEDRVFRSWGILTNSRIIDSKEAMKLLSHVRMGIEMGIIKDIGLQVINKLMFSTQPATIQKYSGIDLDAKQRDIKRAKFIREKLKN</sequence>
<feature type="binding site" evidence="6 7">
    <location>
        <begin position="167"/>
        <end position="171"/>
    </location>
    <ligand>
        <name>ATP</name>
        <dbReference type="ChEBI" id="CHEBI:30616"/>
    </ligand>
</feature>
<dbReference type="GO" id="GO:0005524">
    <property type="term" value="F:ATP binding"/>
    <property type="evidence" value="ECO:0007669"/>
    <property type="project" value="UniProtKB-UniRule"/>
</dbReference>
<dbReference type="OrthoDB" id="9791353at2"/>
<evidence type="ECO:0000256" key="7">
    <source>
        <dbReference type="PROSITE-ProRule" id="PRU00843"/>
    </source>
</evidence>
<evidence type="ECO:0000256" key="4">
    <source>
        <dbReference type="ARBA" id="ARBA00022840"/>
    </source>
</evidence>
<comment type="similarity">
    <text evidence="6 7 8">Belongs to the ATP:guanido phosphotransferase family.</text>
</comment>
<keyword evidence="6" id="KW-0021">Allosteric enzyme</keyword>
<organism evidence="10 11">
    <name type="scientific">Thermohalobacter berrensis</name>
    <dbReference type="NCBI Taxonomy" id="99594"/>
    <lineage>
        <taxon>Bacteria</taxon>
        <taxon>Bacillati</taxon>
        <taxon>Bacillota</taxon>
        <taxon>Tissierellia</taxon>
        <taxon>Tissierellales</taxon>
        <taxon>Thermohalobacteraceae</taxon>
        <taxon>Thermohalobacter</taxon>
    </lineage>
</organism>
<evidence type="ECO:0000256" key="5">
    <source>
        <dbReference type="ARBA" id="ARBA00051816"/>
    </source>
</evidence>
<evidence type="ECO:0000256" key="3">
    <source>
        <dbReference type="ARBA" id="ARBA00022777"/>
    </source>
</evidence>
<name>A0A419T8H9_9FIRM</name>
<evidence type="ECO:0000313" key="10">
    <source>
        <dbReference type="EMBL" id="RKD33759.1"/>
    </source>
</evidence>
<dbReference type="Gene3D" id="3.30.590.10">
    <property type="entry name" value="Glutamine synthetase/guanido kinase, catalytic domain"/>
    <property type="match status" value="1"/>
</dbReference>
<dbReference type="EMBL" id="MCIB01000004">
    <property type="protein sequence ID" value="RKD33759.1"/>
    <property type="molecule type" value="Genomic_DNA"/>
</dbReference>
<dbReference type="InterPro" id="IPR022414">
    <property type="entry name" value="ATP-guanido_PTrfase_cat"/>
</dbReference>